<dbReference type="GO" id="GO:0030170">
    <property type="term" value="F:pyridoxal phosphate binding"/>
    <property type="evidence" value="ECO:0007669"/>
    <property type="project" value="TreeGrafter"/>
</dbReference>
<dbReference type="Proteomes" id="UP000252586">
    <property type="component" value="Unassembled WGS sequence"/>
</dbReference>
<keyword evidence="2" id="KW-0032">Aminotransferase</keyword>
<organism evidence="2 3">
    <name type="scientific">Nocardia puris</name>
    <dbReference type="NCBI Taxonomy" id="208602"/>
    <lineage>
        <taxon>Bacteria</taxon>
        <taxon>Bacillati</taxon>
        <taxon>Actinomycetota</taxon>
        <taxon>Actinomycetes</taxon>
        <taxon>Mycobacteriales</taxon>
        <taxon>Nocardiaceae</taxon>
        <taxon>Nocardia</taxon>
    </lineage>
</organism>
<proteinExistence type="predicted"/>
<dbReference type="AlphaFoldDB" id="A0A366D6W9"/>
<dbReference type="STRING" id="1210090.GCA_001613185_03109"/>
<dbReference type="GO" id="GO:0000271">
    <property type="term" value="P:polysaccharide biosynthetic process"/>
    <property type="evidence" value="ECO:0007669"/>
    <property type="project" value="TreeGrafter"/>
</dbReference>
<dbReference type="PANTHER" id="PTHR30244:SF34">
    <property type="entry name" value="DTDP-4-AMINO-4,6-DIDEOXYGALACTOSE TRANSAMINASE"/>
    <property type="match status" value="1"/>
</dbReference>
<gene>
    <name evidence="2" type="ORF">DFR74_11587</name>
</gene>
<dbReference type="Pfam" id="PF01041">
    <property type="entry name" value="DegT_DnrJ_EryC1"/>
    <property type="match status" value="1"/>
</dbReference>
<dbReference type="InterPro" id="IPR000653">
    <property type="entry name" value="DegT/StrS_aminotransferase"/>
</dbReference>
<accession>A0A366D6W9</accession>
<dbReference type="SUPFAM" id="SSF53383">
    <property type="entry name" value="PLP-dependent transferases"/>
    <property type="match status" value="1"/>
</dbReference>
<dbReference type="EMBL" id="QNRE01000015">
    <property type="protein sequence ID" value="RBO85239.1"/>
    <property type="molecule type" value="Genomic_DNA"/>
</dbReference>
<dbReference type="InterPro" id="IPR015422">
    <property type="entry name" value="PyrdxlP-dep_Trfase_small"/>
</dbReference>
<comment type="cofactor">
    <cofactor evidence="1">
        <name>pyridoxal 5'-phosphate</name>
        <dbReference type="ChEBI" id="CHEBI:597326"/>
    </cofactor>
</comment>
<sequence>MPVHMAGQPADIDAINALAAKHGLRVIEDAAHAFGAESGGKMIGQTGDMAAFSFYPTKNMTTIEGGLLVTDDDDLAERARVLSLHGISRDAWNRYAPNGSPHWELLEPGFKYNIPDVSAAVGLHQLPRLEGFIATRARYADLYDQLLAGVPGIRRPTRLPGVRHTHHLYVIQLDLDVLTVDRDQFIEALRAEGIGVGVHFISLHLQPYHQRVRGIDPGAVPSCAGCLGPDHLAAAVPEDDRHRCR</sequence>
<dbReference type="Gene3D" id="3.90.1150.10">
    <property type="entry name" value="Aspartate Aminotransferase, domain 1"/>
    <property type="match status" value="1"/>
</dbReference>
<dbReference type="InterPro" id="IPR015421">
    <property type="entry name" value="PyrdxlP-dep_Trfase_major"/>
</dbReference>
<evidence type="ECO:0000313" key="3">
    <source>
        <dbReference type="Proteomes" id="UP000252586"/>
    </source>
</evidence>
<dbReference type="PANTHER" id="PTHR30244">
    <property type="entry name" value="TRANSAMINASE"/>
    <property type="match status" value="1"/>
</dbReference>
<dbReference type="InterPro" id="IPR015424">
    <property type="entry name" value="PyrdxlP-dep_Trfase"/>
</dbReference>
<name>A0A366D6W9_9NOCA</name>
<reference evidence="2 3" key="1">
    <citation type="submission" date="2018-06" db="EMBL/GenBank/DDBJ databases">
        <title>Genomic Encyclopedia of Type Strains, Phase IV (KMG-IV): sequencing the most valuable type-strain genomes for metagenomic binning, comparative biology and taxonomic classification.</title>
        <authorList>
            <person name="Goeker M."/>
        </authorList>
    </citation>
    <scope>NUCLEOTIDE SEQUENCE [LARGE SCALE GENOMIC DNA]</scope>
    <source>
        <strain evidence="2 3">DSM 44599</strain>
    </source>
</reference>
<evidence type="ECO:0000256" key="1">
    <source>
        <dbReference type="ARBA" id="ARBA00001933"/>
    </source>
</evidence>
<protein>
    <submittedName>
        <fullName evidence="2">DegT/DnrJ/EryC1/StrS aminotransferase family protein</fullName>
    </submittedName>
</protein>
<comment type="caution">
    <text evidence="2">The sequence shown here is derived from an EMBL/GenBank/DDBJ whole genome shotgun (WGS) entry which is preliminary data.</text>
</comment>
<dbReference type="GO" id="GO:0008483">
    <property type="term" value="F:transaminase activity"/>
    <property type="evidence" value="ECO:0007669"/>
    <property type="project" value="UniProtKB-KW"/>
</dbReference>
<dbReference type="Gene3D" id="3.40.640.10">
    <property type="entry name" value="Type I PLP-dependent aspartate aminotransferase-like (Major domain)"/>
    <property type="match status" value="1"/>
</dbReference>
<keyword evidence="2" id="KW-0808">Transferase</keyword>
<dbReference type="OrthoDB" id="9804264at2"/>
<keyword evidence="3" id="KW-1185">Reference proteome</keyword>
<evidence type="ECO:0000313" key="2">
    <source>
        <dbReference type="EMBL" id="RBO85239.1"/>
    </source>
</evidence>